<dbReference type="InterPro" id="IPR006638">
    <property type="entry name" value="Elp3/MiaA/NifB-like_rSAM"/>
</dbReference>
<dbReference type="GO" id="GO:0003824">
    <property type="term" value="F:catalytic activity"/>
    <property type="evidence" value="ECO:0007669"/>
    <property type="project" value="InterPro"/>
</dbReference>
<dbReference type="PANTHER" id="PTHR42731:SF4">
    <property type="entry name" value="RADICAL SAM DOMAIN PROTEIN"/>
    <property type="match status" value="1"/>
</dbReference>
<dbReference type="SMART" id="SM00729">
    <property type="entry name" value="Elp3"/>
    <property type="match status" value="1"/>
</dbReference>
<dbReference type="InterPro" id="IPR023404">
    <property type="entry name" value="rSAM_horseshoe"/>
</dbReference>
<evidence type="ECO:0000259" key="1">
    <source>
        <dbReference type="PROSITE" id="PS51918"/>
    </source>
</evidence>
<dbReference type="GeneID" id="89337530"/>
<dbReference type="InterPro" id="IPR058240">
    <property type="entry name" value="rSAM_sf"/>
</dbReference>
<dbReference type="GO" id="GO:0051536">
    <property type="term" value="F:iron-sulfur cluster binding"/>
    <property type="evidence" value="ECO:0007669"/>
    <property type="project" value="InterPro"/>
</dbReference>
<organism evidence="2 3">
    <name type="scientific">Sulfolobus tengchongensis</name>
    <dbReference type="NCBI Taxonomy" id="207809"/>
    <lineage>
        <taxon>Archaea</taxon>
        <taxon>Thermoproteota</taxon>
        <taxon>Thermoprotei</taxon>
        <taxon>Sulfolobales</taxon>
        <taxon>Sulfolobaceae</taxon>
        <taxon>Sulfolobus</taxon>
    </lineage>
</organism>
<dbReference type="SFLD" id="SFLDG01082">
    <property type="entry name" value="B12-binding_domain_containing"/>
    <property type="match status" value="1"/>
</dbReference>
<evidence type="ECO:0000313" key="3">
    <source>
        <dbReference type="Proteomes" id="UP001432202"/>
    </source>
</evidence>
<dbReference type="Proteomes" id="UP001432202">
    <property type="component" value="Chromosome"/>
</dbReference>
<gene>
    <name evidence="2" type="ORF">V6M85_12135</name>
</gene>
<sequence length="506" mass="58501">MNFLEQTFDFILTTDRCLMTNHHGKEFLGFLGTGPAVGVPESVWKWLACPKMKVDDIGRPREAPYGMRKVEAKLIDEGFKAAIIDPDYLDRHLKYAKALMFSHHDYFAFGPPSSTWWGITKKEPINYKSFQALINKPEIQEAKKRGMKILVGGPSTWQWLWREDMIEKVGVDTLVDGEGEKVVVKLAQMILDNEPLPKYVYVSGDDVPDIDDISEIKGASVNGMVEIMRGCARSCRFCSVTIRPTRYYPLEKIERELQTNVRAGVKHGIVHSDDVLFYGAVGIYPRPEPLIKLHTLVKKYYKTIAWSHASLAAIRYSEEKYGLISKLGEIIFDDEQRYLGVEVGIETGSVRLAKEIMPAKSAPYKPEEYPETVEEAFKIMHENKIIPAGTMIVGLPEETEDDVYRTIELVDNLRPYRSILVPMFFVPMGYFKNKDWFTRVKLSDAHIELYRKVFWHDVYWAENIIDSFYMKSPVYMPVRFALKLFLRFAKKKMKEVEKWLESQLKK</sequence>
<dbReference type="SFLD" id="SFLDS00029">
    <property type="entry name" value="Radical_SAM"/>
    <property type="match status" value="1"/>
</dbReference>
<dbReference type="EMBL" id="CP146016">
    <property type="protein sequence ID" value="WWQ60182.1"/>
    <property type="molecule type" value="Genomic_DNA"/>
</dbReference>
<dbReference type="AlphaFoldDB" id="A0AAX4L013"/>
<dbReference type="InterPro" id="IPR007197">
    <property type="entry name" value="rSAM"/>
</dbReference>
<protein>
    <submittedName>
        <fullName evidence="2">Radical SAM protein</fullName>
    </submittedName>
</protein>
<dbReference type="PROSITE" id="PS51918">
    <property type="entry name" value="RADICAL_SAM"/>
    <property type="match status" value="1"/>
</dbReference>
<dbReference type="RefSeq" id="WP_338600529.1">
    <property type="nucleotide sequence ID" value="NZ_CP146016.1"/>
</dbReference>
<feature type="domain" description="Radical SAM core" evidence="1">
    <location>
        <begin position="217"/>
        <end position="462"/>
    </location>
</feature>
<evidence type="ECO:0000313" key="2">
    <source>
        <dbReference type="EMBL" id="WWQ60182.1"/>
    </source>
</evidence>
<dbReference type="SUPFAM" id="SSF102114">
    <property type="entry name" value="Radical SAM enzymes"/>
    <property type="match status" value="1"/>
</dbReference>
<reference evidence="2 3" key="1">
    <citation type="submission" date="2024-02" db="EMBL/GenBank/DDBJ databases">
        <title>STSV induces naive adaptation in Sulfolobus.</title>
        <authorList>
            <person name="Xiang X."/>
            <person name="Song M."/>
        </authorList>
    </citation>
    <scope>NUCLEOTIDE SEQUENCE [LARGE SCALE GENOMIC DNA]</scope>
    <source>
        <strain evidence="2 3">RT2</strain>
    </source>
</reference>
<keyword evidence="3" id="KW-1185">Reference proteome</keyword>
<dbReference type="Pfam" id="PF04055">
    <property type="entry name" value="Radical_SAM"/>
    <property type="match status" value="1"/>
</dbReference>
<dbReference type="PANTHER" id="PTHR42731">
    <property type="entry name" value="SLL1084 PROTEIN"/>
    <property type="match status" value="1"/>
</dbReference>
<proteinExistence type="predicted"/>
<dbReference type="Gene3D" id="3.80.30.20">
    <property type="entry name" value="tm_1862 like domain"/>
    <property type="match status" value="1"/>
</dbReference>
<dbReference type="CDD" id="cd01335">
    <property type="entry name" value="Radical_SAM"/>
    <property type="match status" value="1"/>
</dbReference>
<accession>A0AAX4L013</accession>
<name>A0AAX4L013_9CREN</name>